<proteinExistence type="predicted"/>
<keyword evidence="2" id="KW-1185">Reference proteome</keyword>
<dbReference type="EMBL" id="JYDT01000021">
    <property type="protein sequence ID" value="KRY90447.1"/>
    <property type="molecule type" value="Genomic_DNA"/>
</dbReference>
<name>A0A0V1FX34_TRIPS</name>
<gene>
    <name evidence="1" type="ORF">T4D_13258</name>
</gene>
<dbReference type="OrthoDB" id="10393927at2759"/>
<organism evidence="1 2">
    <name type="scientific">Trichinella pseudospiralis</name>
    <name type="common">Parasitic roundworm</name>
    <dbReference type="NCBI Taxonomy" id="6337"/>
    <lineage>
        <taxon>Eukaryota</taxon>
        <taxon>Metazoa</taxon>
        <taxon>Ecdysozoa</taxon>
        <taxon>Nematoda</taxon>
        <taxon>Enoplea</taxon>
        <taxon>Dorylaimia</taxon>
        <taxon>Trichinellida</taxon>
        <taxon>Trichinellidae</taxon>
        <taxon>Trichinella</taxon>
    </lineage>
</organism>
<protein>
    <submittedName>
        <fullName evidence="1">Uncharacterized protein</fullName>
    </submittedName>
</protein>
<accession>A0A0V1FX34</accession>
<comment type="caution">
    <text evidence="1">The sequence shown here is derived from an EMBL/GenBank/DDBJ whole genome shotgun (WGS) entry which is preliminary data.</text>
</comment>
<evidence type="ECO:0000313" key="2">
    <source>
        <dbReference type="Proteomes" id="UP000054995"/>
    </source>
</evidence>
<reference evidence="1 2" key="1">
    <citation type="submission" date="2015-01" db="EMBL/GenBank/DDBJ databases">
        <title>Evolution of Trichinella species and genotypes.</title>
        <authorList>
            <person name="Korhonen P.K."/>
            <person name="Edoardo P."/>
            <person name="Giuseppe L.R."/>
            <person name="Gasser R.B."/>
        </authorList>
    </citation>
    <scope>NUCLEOTIDE SEQUENCE [LARGE SCALE GENOMIC DNA]</scope>
    <source>
        <strain evidence="1">ISS470</strain>
    </source>
</reference>
<dbReference type="AlphaFoldDB" id="A0A0V1FX34"/>
<sequence>MYKIIQLHECAYWACTLVLRTRLIRSPKPNRKPYYSTPIATKRAGRLAGAFSRPLLAGELASPTMANTSFGIWRLCRFEKRREIPLQRCCWMRRI</sequence>
<evidence type="ECO:0000313" key="1">
    <source>
        <dbReference type="EMBL" id="KRY90447.1"/>
    </source>
</evidence>
<dbReference type="Proteomes" id="UP000054995">
    <property type="component" value="Unassembled WGS sequence"/>
</dbReference>